<proteinExistence type="predicted"/>
<dbReference type="EMBL" id="CM045760">
    <property type="protein sequence ID" value="KAI8025094.1"/>
    <property type="molecule type" value="Genomic_DNA"/>
</dbReference>
<protein>
    <submittedName>
        <fullName evidence="1">Uncharacterized protein</fullName>
    </submittedName>
</protein>
<gene>
    <name evidence="1" type="ORF">LOK49_LG02G02710</name>
</gene>
<accession>A0ACC0IH38</accession>
<reference evidence="1 2" key="1">
    <citation type="journal article" date="2022" name="Plant J.">
        <title>Chromosome-level genome of Camellia lanceoleosa provides a valuable resource for understanding genome evolution and self-incompatibility.</title>
        <authorList>
            <person name="Gong W."/>
            <person name="Xiao S."/>
            <person name="Wang L."/>
            <person name="Liao Z."/>
            <person name="Chang Y."/>
            <person name="Mo W."/>
            <person name="Hu G."/>
            <person name="Li W."/>
            <person name="Zhao G."/>
            <person name="Zhu H."/>
            <person name="Hu X."/>
            <person name="Ji K."/>
            <person name="Xiang X."/>
            <person name="Song Q."/>
            <person name="Yuan D."/>
            <person name="Jin S."/>
            <person name="Zhang L."/>
        </authorList>
    </citation>
    <scope>NUCLEOTIDE SEQUENCE [LARGE SCALE GENOMIC DNA]</scope>
    <source>
        <strain evidence="1">SQ_2022a</strain>
    </source>
</reference>
<organism evidence="1 2">
    <name type="scientific">Camellia lanceoleosa</name>
    <dbReference type="NCBI Taxonomy" id="1840588"/>
    <lineage>
        <taxon>Eukaryota</taxon>
        <taxon>Viridiplantae</taxon>
        <taxon>Streptophyta</taxon>
        <taxon>Embryophyta</taxon>
        <taxon>Tracheophyta</taxon>
        <taxon>Spermatophyta</taxon>
        <taxon>Magnoliopsida</taxon>
        <taxon>eudicotyledons</taxon>
        <taxon>Gunneridae</taxon>
        <taxon>Pentapetalae</taxon>
        <taxon>asterids</taxon>
        <taxon>Ericales</taxon>
        <taxon>Theaceae</taxon>
        <taxon>Camellia</taxon>
    </lineage>
</organism>
<dbReference type="Proteomes" id="UP001060215">
    <property type="component" value="Chromosome 3"/>
</dbReference>
<evidence type="ECO:0000313" key="2">
    <source>
        <dbReference type="Proteomes" id="UP001060215"/>
    </source>
</evidence>
<sequence>MNHVKHEEFQDVQSRINGIKKTIEKEFQDVTRNLVHEDSGIYWAFIPQEEDDVMSLDESLTQKSFSREGSANWTYKRQEDDIKSYAENLTHKTEVGLTPETSGDELLEIAIDSAVHQVSNCIEGRIIRKIGISGRGGEKVASALKDMQMVISKCSVVLCISVSRHHSIEEFRQNIATQTGRLRSRKTDHFGGIARPIFA</sequence>
<keyword evidence="2" id="KW-1185">Reference proteome</keyword>
<evidence type="ECO:0000313" key="1">
    <source>
        <dbReference type="EMBL" id="KAI8025094.1"/>
    </source>
</evidence>
<comment type="caution">
    <text evidence="1">The sequence shown here is derived from an EMBL/GenBank/DDBJ whole genome shotgun (WGS) entry which is preliminary data.</text>
</comment>
<name>A0ACC0IH38_9ERIC</name>